<name>A0A6G4W775_9HYPH</name>
<evidence type="ECO:0000256" key="3">
    <source>
        <dbReference type="ARBA" id="ARBA00022722"/>
    </source>
</evidence>
<keyword evidence="5" id="KW-0378">Hydrolase</keyword>
<evidence type="ECO:0000256" key="7">
    <source>
        <dbReference type="ARBA" id="ARBA00038093"/>
    </source>
</evidence>
<dbReference type="GO" id="GO:0004518">
    <property type="term" value="F:nuclease activity"/>
    <property type="evidence" value="ECO:0007669"/>
    <property type="project" value="UniProtKB-KW"/>
</dbReference>
<protein>
    <submittedName>
        <fullName evidence="8">Type II toxin-antitoxin system VapC family toxin</fullName>
    </submittedName>
</protein>
<comment type="similarity">
    <text evidence="7">Belongs to the PINc/VapC protein family.</text>
</comment>
<dbReference type="InterPro" id="IPR050556">
    <property type="entry name" value="Type_II_TA_system_RNase"/>
</dbReference>
<sequence>MFVLDTNVLSEFTKQIPDPIIMGWVAARSPTELAIPFGALVELQRGVELLRRTNPARAHQLSRWVDDLLETDMPFLKADAAVARLYGEMNVVPELRHLWVLHRPSQRRGPGQDLLIAAAAIVHAAVVATVDVLDFLTINKYFRLPGLFNPRSQAWEIRPRTRTNGCAAPSAIQSGDNLVGGTLVKNGSPETNTSGDSRYASRLWQLPPNSSTFGFEGRMGARSRLPCT</sequence>
<accession>A0A6G4W775</accession>
<organism evidence="8 9">
    <name type="scientific">Allomesorhizobium camelthorni</name>
    <dbReference type="NCBI Taxonomy" id="475069"/>
    <lineage>
        <taxon>Bacteria</taxon>
        <taxon>Pseudomonadati</taxon>
        <taxon>Pseudomonadota</taxon>
        <taxon>Alphaproteobacteria</taxon>
        <taxon>Hyphomicrobiales</taxon>
        <taxon>Phyllobacteriaceae</taxon>
        <taxon>Allomesorhizobium</taxon>
    </lineage>
</organism>
<dbReference type="PANTHER" id="PTHR33653:SF1">
    <property type="entry name" value="RIBONUCLEASE VAPC2"/>
    <property type="match status" value="1"/>
</dbReference>
<dbReference type="RefSeq" id="WP_165024289.1">
    <property type="nucleotide sequence ID" value="NZ_JAAKZF010000003.1"/>
</dbReference>
<dbReference type="GO" id="GO:0016787">
    <property type="term" value="F:hydrolase activity"/>
    <property type="evidence" value="ECO:0007669"/>
    <property type="project" value="UniProtKB-KW"/>
</dbReference>
<reference evidence="8 9" key="1">
    <citation type="submission" date="2020-02" db="EMBL/GenBank/DDBJ databases">
        <title>Genome sequence of strain CCNWXJ40-4.</title>
        <authorList>
            <person name="Gao J."/>
            <person name="Sun J."/>
        </authorList>
    </citation>
    <scope>NUCLEOTIDE SEQUENCE [LARGE SCALE GENOMIC DNA]</scope>
    <source>
        <strain evidence="8 9">CCNWXJ 40-4</strain>
    </source>
</reference>
<keyword evidence="3" id="KW-0540">Nuclease</keyword>
<dbReference type="Proteomes" id="UP001642900">
    <property type="component" value="Unassembled WGS sequence"/>
</dbReference>
<dbReference type="InterPro" id="IPR029060">
    <property type="entry name" value="PIN-like_dom_sf"/>
</dbReference>
<keyword evidence="2" id="KW-1277">Toxin-antitoxin system</keyword>
<dbReference type="SUPFAM" id="SSF88723">
    <property type="entry name" value="PIN domain-like"/>
    <property type="match status" value="1"/>
</dbReference>
<keyword evidence="6" id="KW-0460">Magnesium</keyword>
<evidence type="ECO:0000256" key="6">
    <source>
        <dbReference type="ARBA" id="ARBA00022842"/>
    </source>
</evidence>
<gene>
    <name evidence="8" type="ORF">G6N73_05310</name>
</gene>
<dbReference type="EMBL" id="JAAKZF010000003">
    <property type="protein sequence ID" value="NGO50602.1"/>
    <property type="molecule type" value="Genomic_DNA"/>
</dbReference>
<evidence type="ECO:0000256" key="2">
    <source>
        <dbReference type="ARBA" id="ARBA00022649"/>
    </source>
</evidence>
<dbReference type="AlphaFoldDB" id="A0A6G4W775"/>
<keyword evidence="9" id="KW-1185">Reference proteome</keyword>
<evidence type="ECO:0000256" key="5">
    <source>
        <dbReference type="ARBA" id="ARBA00022801"/>
    </source>
</evidence>
<dbReference type="Gene3D" id="3.40.50.1010">
    <property type="entry name" value="5'-nuclease"/>
    <property type="match status" value="1"/>
</dbReference>
<proteinExistence type="inferred from homology"/>
<dbReference type="PANTHER" id="PTHR33653">
    <property type="entry name" value="RIBONUCLEASE VAPC2"/>
    <property type="match status" value="1"/>
</dbReference>
<comment type="caution">
    <text evidence="8">The sequence shown here is derived from an EMBL/GenBank/DDBJ whole genome shotgun (WGS) entry which is preliminary data.</text>
</comment>
<evidence type="ECO:0000256" key="4">
    <source>
        <dbReference type="ARBA" id="ARBA00022723"/>
    </source>
</evidence>
<dbReference type="GO" id="GO:0046872">
    <property type="term" value="F:metal ion binding"/>
    <property type="evidence" value="ECO:0007669"/>
    <property type="project" value="UniProtKB-KW"/>
</dbReference>
<evidence type="ECO:0000256" key="1">
    <source>
        <dbReference type="ARBA" id="ARBA00001946"/>
    </source>
</evidence>
<comment type="cofactor">
    <cofactor evidence="1">
        <name>Mg(2+)</name>
        <dbReference type="ChEBI" id="CHEBI:18420"/>
    </cofactor>
</comment>
<evidence type="ECO:0000313" key="9">
    <source>
        <dbReference type="Proteomes" id="UP001642900"/>
    </source>
</evidence>
<keyword evidence="4" id="KW-0479">Metal-binding</keyword>
<evidence type="ECO:0000313" key="8">
    <source>
        <dbReference type="EMBL" id="NGO50602.1"/>
    </source>
</evidence>